<dbReference type="EMBL" id="BHXQ01000001">
    <property type="protein sequence ID" value="GCC50606.1"/>
    <property type="molecule type" value="Genomic_DNA"/>
</dbReference>
<dbReference type="Pfam" id="PF13439">
    <property type="entry name" value="Glyco_transf_4"/>
    <property type="match status" value="1"/>
</dbReference>
<feature type="domain" description="Glycosyltransferase subfamily 4-like N-terminal" evidence="2">
    <location>
        <begin position="16"/>
        <end position="202"/>
    </location>
</feature>
<evidence type="ECO:0000313" key="3">
    <source>
        <dbReference type="EMBL" id="GCC50606.1"/>
    </source>
</evidence>
<evidence type="ECO:0000259" key="1">
    <source>
        <dbReference type="Pfam" id="PF00534"/>
    </source>
</evidence>
<reference evidence="3 4" key="1">
    <citation type="submission" date="2018-11" db="EMBL/GenBank/DDBJ databases">
        <title>Chryseotalea sanarue gen. nov., sp., nov., a member of the family Cytophagaceae, isolated from a brackish lake in Hamamatsu Japan.</title>
        <authorList>
            <person name="Maejima Y."/>
            <person name="Iino T."/>
            <person name="Muraguchi Y."/>
            <person name="Fukuda K."/>
            <person name="Ohkuma M."/>
            <person name="Moriuchi R."/>
            <person name="Dohra H."/>
            <person name="Kimbara K."/>
            <person name="Shintani M."/>
        </authorList>
    </citation>
    <scope>NUCLEOTIDE SEQUENCE [LARGE SCALE GENOMIC DNA]</scope>
    <source>
        <strain evidence="3 4">Ys</strain>
    </source>
</reference>
<dbReference type="InterPro" id="IPR001296">
    <property type="entry name" value="Glyco_trans_1"/>
</dbReference>
<dbReference type="GO" id="GO:0016757">
    <property type="term" value="F:glycosyltransferase activity"/>
    <property type="evidence" value="ECO:0007669"/>
    <property type="project" value="InterPro"/>
</dbReference>
<dbReference type="SUPFAM" id="SSF53756">
    <property type="entry name" value="UDP-Glycosyltransferase/glycogen phosphorylase"/>
    <property type="match status" value="1"/>
</dbReference>
<dbReference type="PANTHER" id="PTHR45947:SF3">
    <property type="entry name" value="SULFOQUINOVOSYL TRANSFERASE SQD2"/>
    <property type="match status" value="1"/>
</dbReference>
<proteinExistence type="predicted"/>
<evidence type="ECO:0000259" key="2">
    <source>
        <dbReference type="Pfam" id="PF13439"/>
    </source>
</evidence>
<keyword evidence="4" id="KW-1185">Reference proteome</keyword>
<dbReference type="AlphaFoldDB" id="A0A401U721"/>
<gene>
    <name evidence="3" type="ORF">SanaruYs_08210</name>
</gene>
<feature type="domain" description="Glycosyl transferase family 1" evidence="1">
    <location>
        <begin position="213"/>
        <end position="369"/>
    </location>
</feature>
<protein>
    <submittedName>
        <fullName evidence="3">Glycosyltransferase family 4 protein</fullName>
    </submittedName>
</protein>
<evidence type="ECO:0000313" key="4">
    <source>
        <dbReference type="Proteomes" id="UP000288227"/>
    </source>
</evidence>
<accession>A0A401U721</accession>
<keyword evidence="3" id="KW-0808">Transferase</keyword>
<name>A0A401U721_9BACT</name>
<dbReference type="InterPro" id="IPR050194">
    <property type="entry name" value="Glycosyltransferase_grp1"/>
</dbReference>
<sequence length="390" mass="45062">MTILFLSSFPIDANKGGVQRVTETLALEFKRLEHSVIYLCVAEHAPVEVKGIPQYIFPDAVNKILNCQDYLVGLVDKLKIDVIINQASMHKQLLAILNGVAKRREKKVKIITVHHNCISCYLENYRNIVLDNIGPTSILKRFDYPFVWWLLKRYNKIKYGNQFKKILDISDNLVLLSPRFVAELKSYGVYKNINKVTAIPNPAPYRSQEGVEKFKENRLLYVGRLDYHQKRVDLLLDIWGRLQGSFPDWSFDILGDGPMRKHMQEKIAKLDLQRIILHGYADPQPFLQRSKFFCMTSAFEGFGMVLVEAQAYGVVPFAFNCYTGLQDIIVDKKSGMIFDKFDVDSYVKGLTHLMRNEDLRQEMASNAQEGLVKYYPENITDSWIKLMKQS</sequence>
<dbReference type="Pfam" id="PF00534">
    <property type="entry name" value="Glycos_transf_1"/>
    <property type="match status" value="1"/>
</dbReference>
<dbReference type="OrthoDB" id="9790710at2"/>
<dbReference type="Gene3D" id="3.40.50.2000">
    <property type="entry name" value="Glycogen Phosphorylase B"/>
    <property type="match status" value="2"/>
</dbReference>
<dbReference type="PANTHER" id="PTHR45947">
    <property type="entry name" value="SULFOQUINOVOSYL TRANSFERASE SQD2"/>
    <property type="match status" value="1"/>
</dbReference>
<comment type="caution">
    <text evidence="3">The sequence shown here is derived from an EMBL/GenBank/DDBJ whole genome shotgun (WGS) entry which is preliminary data.</text>
</comment>
<dbReference type="RefSeq" id="WP_127121221.1">
    <property type="nucleotide sequence ID" value="NZ_BHXQ01000001.1"/>
</dbReference>
<dbReference type="Proteomes" id="UP000288227">
    <property type="component" value="Unassembled WGS sequence"/>
</dbReference>
<organism evidence="3 4">
    <name type="scientific">Chryseotalea sanaruensis</name>
    <dbReference type="NCBI Taxonomy" id="2482724"/>
    <lineage>
        <taxon>Bacteria</taxon>
        <taxon>Pseudomonadati</taxon>
        <taxon>Bacteroidota</taxon>
        <taxon>Cytophagia</taxon>
        <taxon>Cytophagales</taxon>
        <taxon>Chryseotaleaceae</taxon>
        <taxon>Chryseotalea</taxon>
    </lineage>
</organism>
<dbReference type="InterPro" id="IPR028098">
    <property type="entry name" value="Glyco_trans_4-like_N"/>
</dbReference>